<feature type="repeat" description="TPR" evidence="3">
    <location>
        <begin position="548"/>
        <end position="581"/>
    </location>
</feature>
<dbReference type="InterPro" id="IPR011990">
    <property type="entry name" value="TPR-like_helical_dom_sf"/>
</dbReference>
<keyword evidence="1" id="KW-0677">Repeat</keyword>
<evidence type="ECO:0000313" key="6">
    <source>
        <dbReference type="Proteomes" id="UP000037923"/>
    </source>
</evidence>
<evidence type="ECO:0000256" key="1">
    <source>
        <dbReference type="ARBA" id="ARBA00022737"/>
    </source>
</evidence>
<evidence type="ECO:0000256" key="2">
    <source>
        <dbReference type="ARBA" id="ARBA00022803"/>
    </source>
</evidence>
<proteinExistence type="predicted"/>
<feature type="region of interest" description="Disordered" evidence="4">
    <location>
        <begin position="905"/>
        <end position="930"/>
    </location>
</feature>
<dbReference type="RefSeq" id="XP_015654707.1">
    <property type="nucleotide sequence ID" value="XM_015806836.1"/>
</dbReference>
<protein>
    <submittedName>
        <fullName evidence="5">Uncharacterized protein</fullName>
    </submittedName>
</protein>
<dbReference type="InterPro" id="IPR019734">
    <property type="entry name" value="TPR_rpt"/>
</dbReference>
<dbReference type="Proteomes" id="UP000037923">
    <property type="component" value="Unassembled WGS sequence"/>
</dbReference>
<organism evidence="5 6">
    <name type="scientific">Leptomonas pyrrhocoris</name>
    <name type="common">Firebug parasite</name>
    <dbReference type="NCBI Taxonomy" id="157538"/>
    <lineage>
        <taxon>Eukaryota</taxon>
        <taxon>Discoba</taxon>
        <taxon>Euglenozoa</taxon>
        <taxon>Kinetoplastea</taxon>
        <taxon>Metakinetoplastina</taxon>
        <taxon>Trypanosomatida</taxon>
        <taxon>Trypanosomatidae</taxon>
        <taxon>Leishmaniinae</taxon>
        <taxon>Leptomonas</taxon>
    </lineage>
</organism>
<dbReference type="Gene3D" id="1.25.40.10">
    <property type="entry name" value="Tetratricopeptide repeat domain"/>
    <property type="match status" value="1"/>
</dbReference>
<dbReference type="PROSITE" id="PS50005">
    <property type="entry name" value="TPR"/>
    <property type="match status" value="1"/>
</dbReference>
<dbReference type="PANTHER" id="PTHR16193">
    <property type="entry name" value="TETRATRICOPEPTIDE REPEAT PROTEIN 27"/>
    <property type="match status" value="1"/>
</dbReference>
<feature type="compositionally biased region" description="Basic and acidic residues" evidence="4">
    <location>
        <begin position="320"/>
        <end position="342"/>
    </location>
</feature>
<dbReference type="EMBL" id="LGTL01000021">
    <property type="protein sequence ID" value="KPA76268.1"/>
    <property type="molecule type" value="Genomic_DNA"/>
</dbReference>
<sequence>MSEVEFLLALPTPVEGIERYISRDNTLALSVESAADLAHRYYAAVQQHLRSAAPHVEGDVIPALAFALRLFNAENFSGELTPAERTRHAHVLRHFGGVVEKGYVGPEEEEESSEAQRKNGNENEEEEEEGAAAAARAKTTQTGTSVSAKTSAAAREKLQDLFLQRLLTTDGEMPVSVMRLPGLLLCILGIAKAEVEAGVPLIPFTSLWRLRSLFRHQLCLSHRSNTIFVALADCVDAILRLPTEEQTVEALLEVGHVQGYYHRRDLAKESFDAARRISGLTLEETSMMGVRTRWQQHQQVQMVLDAKSSRPVPPASTQEEQPKTVMSEKDGHDLLDRPRESPETATSSLSPLHPEDKAILLALCMDIRNNNPDYGFTHHHMMIYIERLLADPAPSPFVLRCQTLLMRARLEAHRNRVQERAFMQLTELLDQYSARRDPLHETFARTNSPYFYSVAFPPIWALKREYADFCFDATLFKTALDVYEQILDWEKIMECCGKLDKRRRAESLARELLEKDPQNPMLWVALGEATHNDAHLWKAWELCGHKMAAPMRALARLALAREHFDKVVEYFDEAVRVNPVFGGDWFTLGYASLRLKNFQRGGEAFTRVCQIDPGDAFGWNNLASIMLRERKLRPAFNAMSQAIRNNRRDWRMWQNYFRIGCELKEVAETTNALRIALDIAQRHIQLERGTLELFVDNTIAYLRGEIDGTSADAVEVDGAKADALVYRSLGVLPSEEDIHHVPVAQSIAAAVADGEGEGGEEEEGAEDWAGLVPFGAEVALPDSAAWGSRSAHDTAEHAALLEGIRRRHADRVRALFATILALFVSDPDIYACAAKLFRFMDGPMESLRYHQKELRACQQKDQWSREDALFTRTVEALEGMSQDLFDASVAAQEGDAAHVPFTQAATALPPTTPPPAPAADQQDSGAGAAAAASAVAPAGAVGATSVPTPLRGEALQQAIVDGFKELQTNIKGALDAAEEHMAGHASYQRLRELAARVRCGVQEAKAAFV</sequence>
<dbReference type="PANTHER" id="PTHR16193:SF0">
    <property type="entry name" value="TETRATRICOPEPTIDE REPEAT PROTEIN 27"/>
    <property type="match status" value="1"/>
</dbReference>
<feature type="compositionally biased region" description="Low complexity" evidence="4">
    <location>
        <begin position="918"/>
        <end position="930"/>
    </location>
</feature>
<dbReference type="SUPFAM" id="SSF48452">
    <property type="entry name" value="TPR-like"/>
    <property type="match status" value="1"/>
</dbReference>
<dbReference type="OrthoDB" id="1936594at2759"/>
<evidence type="ECO:0000256" key="3">
    <source>
        <dbReference type="PROSITE-ProRule" id="PRU00339"/>
    </source>
</evidence>
<reference evidence="5 6" key="1">
    <citation type="submission" date="2015-07" db="EMBL/GenBank/DDBJ databases">
        <title>High-quality genome of monoxenous trypanosomatid Leptomonas pyrrhocoris.</title>
        <authorList>
            <person name="Flegontov P."/>
            <person name="Butenko A."/>
            <person name="Firsov S."/>
            <person name="Vlcek C."/>
            <person name="Logacheva M.D."/>
            <person name="Field M."/>
            <person name="Filatov D."/>
            <person name="Flegontova O."/>
            <person name="Gerasimov E."/>
            <person name="Jackson A.P."/>
            <person name="Kelly S."/>
            <person name="Opperdoes F."/>
            <person name="O'Reilly A."/>
            <person name="Votypka J."/>
            <person name="Yurchenko V."/>
            <person name="Lukes J."/>
        </authorList>
    </citation>
    <scope>NUCLEOTIDE SEQUENCE [LARGE SCALE GENOMIC DNA]</scope>
    <source>
        <strain evidence="5">H10</strain>
    </source>
</reference>
<accession>A0A0N0DSL6</accession>
<keyword evidence="6" id="KW-1185">Reference proteome</keyword>
<feature type="region of interest" description="Disordered" evidence="4">
    <location>
        <begin position="303"/>
        <end position="351"/>
    </location>
</feature>
<dbReference type="VEuPathDB" id="TriTrypDB:LpyrH10_21_1400"/>
<evidence type="ECO:0000313" key="5">
    <source>
        <dbReference type="EMBL" id="KPA76268.1"/>
    </source>
</evidence>
<dbReference type="SMART" id="SM00028">
    <property type="entry name" value="TPR"/>
    <property type="match status" value="4"/>
</dbReference>
<comment type="caution">
    <text evidence="5">The sequence shown here is derived from an EMBL/GenBank/DDBJ whole genome shotgun (WGS) entry which is preliminary data.</text>
</comment>
<feature type="compositionally biased region" description="Polar residues" evidence="4">
    <location>
        <begin position="138"/>
        <end position="150"/>
    </location>
</feature>
<evidence type="ECO:0000256" key="4">
    <source>
        <dbReference type="SAM" id="MobiDB-lite"/>
    </source>
</evidence>
<dbReference type="AlphaFoldDB" id="A0A0N0DSL6"/>
<dbReference type="InterPro" id="IPR044244">
    <property type="entry name" value="TTC27/Emw1"/>
</dbReference>
<keyword evidence="2 3" id="KW-0802">TPR repeat</keyword>
<dbReference type="OMA" id="HLWKAWE"/>
<name>A0A0N0DSL6_LEPPY</name>
<feature type="region of interest" description="Disordered" evidence="4">
    <location>
        <begin position="103"/>
        <end position="151"/>
    </location>
</feature>
<gene>
    <name evidence="5" type="ORF">ABB37_08004</name>
</gene>
<dbReference type="GeneID" id="26908289"/>